<gene>
    <name evidence="1" type="ORF">BROSI_A1658</name>
</gene>
<dbReference type="EMBL" id="BAFN01000001">
    <property type="protein sequence ID" value="GAN33141.1"/>
    <property type="molecule type" value="Genomic_DNA"/>
</dbReference>
<reference evidence="2" key="1">
    <citation type="journal article" date="2015" name="Genome Announc.">
        <title>Draft Genome Sequence of an Anaerobic Ammonium-Oxidizing Bacterium, "Candidatus Brocadia sinica".</title>
        <authorList>
            <person name="Oshiki M."/>
            <person name="Shinyako-Hata K."/>
            <person name="Satoh H."/>
            <person name="Okabe S."/>
        </authorList>
    </citation>
    <scope>NUCLEOTIDE SEQUENCE [LARGE SCALE GENOMIC DNA]</scope>
    <source>
        <strain evidence="2">JPN1</strain>
    </source>
</reference>
<organism evidence="1 2">
    <name type="scientific">Candidatus Brocadia sinica JPN1</name>
    <dbReference type="NCBI Taxonomy" id="1197129"/>
    <lineage>
        <taxon>Bacteria</taxon>
        <taxon>Pseudomonadati</taxon>
        <taxon>Planctomycetota</taxon>
        <taxon>Candidatus Brocadiia</taxon>
        <taxon>Candidatus Brocadiales</taxon>
        <taxon>Candidatus Brocadiaceae</taxon>
        <taxon>Candidatus Brocadia</taxon>
    </lineage>
</organism>
<protein>
    <submittedName>
        <fullName evidence="1">Uncharacterized protein</fullName>
    </submittedName>
</protein>
<name>A0ABQ0JWS5_9BACT</name>
<proteinExistence type="predicted"/>
<keyword evidence="2" id="KW-1185">Reference proteome</keyword>
<comment type="caution">
    <text evidence="1">The sequence shown here is derived from an EMBL/GenBank/DDBJ whole genome shotgun (WGS) entry which is preliminary data.</text>
</comment>
<accession>A0ABQ0JWS5</accession>
<sequence length="31" mass="3566">MRGSPEIIKETRTIEEALTFKDSLTAEDVRE</sequence>
<evidence type="ECO:0000313" key="2">
    <source>
        <dbReference type="Proteomes" id="UP000032309"/>
    </source>
</evidence>
<dbReference type="Proteomes" id="UP000032309">
    <property type="component" value="Unassembled WGS sequence"/>
</dbReference>
<evidence type="ECO:0000313" key="1">
    <source>
        <dbReference type="EMBL" id="GAN33141.1"/>
    </source>
</evidence>